<dbReference type="InterPro" id="IPR009008">
    <property type="entry name" value="Val/Leu/Ile-tRNA-synth_edit"/>
</dbReference>
<dbReference type="GO" id="GO:0002161">
    <property type="term" value="F:aminoacyl-tRNA deacylase activity"/>
    <property type="evidence" value="ECO:0007669"/>
    <property type="project" value="InterPro"/>
</dbReference>
<dbReference type="Pfam" id="PF00133">
    <property type="entry name" value="tRNA-synt_1"/>
    <property type="match status" value="1"/>
</dbReference>
<accession>A0A1J5UEG0</accession>
<dbReference type="SUPFAM" id="SSF47323">
    <property type="entry name" value="Anticodon-binding domain of a subclass of class I aminoacyl-tRNA synthetases"/>
    <property type="match status" value="1"/>
</dbReference>
<evidence type="ECO:0000259" key="11">
    <source>
        <dbReference type="Pfam" id="PF08264"/>
    </source>
</evidence>
<dbReference type="GO" id="GO:0006429">
    <property type="term" value="P:leucyl-tRNA aminoacylation"/>
    <property type="evidence" value="ECO:0007669"/>
    <property type="project" value="UniProtKB-UniRule"/>
</dbReference>
<dbReference type="PANTHER" id="PTHR45794:SF1">
    <property type="entry name" value="LEUCINE--TRNA LIGASE, CYTOPLASMIC"/>
    <property type="match status" value="1"/>
</dbReference>
<evidence type="ECO:0000259" key="10">
    <source>
        <dbReference type="Pfam" id="PF00133"/>
    </source>
</evidence>
<evidence type="ECO:0000256" key="9">
    <source>
        <dbReference type="RuleBase" id="RU363035"/>
    </source>
</evidence>
<dbReference type="PANTHER" id="PTHR45794">
    <property type="entry name" value="LEUCYL-TRNA SYNTHETASE"/>
    <property type="match status" value="1"/>
</dbReference>
<dbReference type="InterPro" id="IPR001412">
    <property type="entry name" value="aa-tRNA-synth_I_CS"/>
</dbReference>
<name>A0A1J5UEG0_9ARCH</name>
<keyword evidence="7 9" id="KW-0030">Aminoacyl-tRNA synthetase</keyword>
<dbReference type="AlphaFoldDB" id="A0A1J5UEG0"/>
<dbReference type="InterPro" id="IPR004493">
    <property type="entry name" value="Leu-tRNA-synth_Ia_arc/euk"/>
</dbReference>
<dbReference type="GO" id="GO:0004823">
    <property type="term" value="F:leucine-tRNA ligase activity"/>
    <property type="evidence" value="ECO:0007669"/>
    <property type="project" value="UniProtKB-UniRule"/>
</dbReference>
<comment type="similarity">
    <text evidence="1 9">Belongs to the class-I aminoacyl-tRNA synthetase family.</text>
</comment>
<evidence type="ECO:0000256" key="5">
    <source>
        <dbReference type="ARBA" id="ARBA00022840"/>
    </source>
</evidence>
<dbReference type="Pfam" id="PF08264">
    <property type="entry name" value="Anticodon_1"/>
    <property type="match status" value="1"/>
</dbReference>
<dbReference type="SUPFAM" id="SSF50677">
    <property type="entry name" value="ValRS/IleRS/LeuRS editing domain"/>
    <property type="match status" value="1"/>
</dbReference>
<sequence>MNPKALQKKWQKKWEEAKLFESEPKEDQEKYFVNCPYPYMNGYLHLGHAFTYLRADMVSRYQRMKNKNVLFPFAFHCTGTPIVAAAQRVKEGEKTQIKALKQMGLSDSLIKKFSKPEEWTNHFPGKAIKDLKEFGASVDWRRSFITTSLNPSYDNFIRWQFNQLLAKEYLIKGSFPVVWCPKRETVVGDHDRVSGEGETPQEYTLLKFKGEEHFLVAATLRPETVFGQTNIWVDGEGTYVKAKVGEEIWVMSQKMPQKLRLQGHEVEELNEVEGRSLVGQRYVAPQINREVLVLPSKFCDASIGSGIVTSVPSDSPDDYQGLVDLQNSSSDCESWGLDFEEVKAIQPIPILDSGEMGTLPAPKLCNDLGVKDQTERNKLDKAKQELYMHSFNHGVMLDSADYVAGKPVEEARDIVKNRLVEKGKAAIYYELTGPVQSRWLADCMVKIVDNQWFLEYSSEDWTKLTEEALASMELYPSKSRSQFEYVLQWLKNWACVREKGLGTRLPWDENWVIESLSDSTIYMAFYTVAHYLKELDEEQLTESLFDAIFGEGNTKLAAEESGITQAEVLKWRNEFNYWYPYDLRISGKDLIQNHLSFSLFNHTAMFEKDKWPKGFAVNGWVLVNGEKMSKSKGNFFTLKELNEKYGADVVRFTLCNAGEGLDDPNWELSFAETAGKKLNNWLSFVKENKGKGRTTSHPVDDWFREIMASISYQANAASERLKFRTSTRLIFFELSQYFKWYLQRTGEAHQDILKEYISIVTRGIAPIVPHTAEEAWSISGEEDFVLNQPFPEGHEPDLTLVTGEDLVKQTLEDTRAILNIAGIDNPKEIVFIVAPEWKWNAIHTAGQLADGRGQVKLNQLISSVMPNIPPESKKLGADFLKKWVLRDIPSLGPDWQNKYSLQIDEEEILSESIEFFSKVFDCEISVVNADRARSRHVAKGNQSSPLRPAIFVS</sequence>
<keyword evidence="6 9" id="KW-0648">Protein biosynthesis</keyword>
<organism evidence="12 13">
    <name type="scientific">Marine Group III euryarchaeote CG-Epi2</name>
    <dbReference type="NCBI Taxonomy" id="1888996"/>
    <lineage>
        <taxon>Archaea</taxon>
        <taxon>Methanobacteriati</taxon>
        <taxon>Thermoplasmatota</taxon>
        <taxon>Thermoplasmata</taxon>
        <taxon>Candidatus Thermoprofundales</taxon>
    </lineage>
</organism>
<dbReference type="Proteomes" id="UP000183615">
    <property type="component" value="Unassembled WGS sequence"/>
</dbReference>
<evidence type="ECO:0000256" key="1">
    <source>
        <dbReference type="ARBA" id="ARBA00005594"/>
    </source>
</evidence>
<feature type="domain" description="Aminoacyl-tRNA synthetase class Ia" evidence="10">
    <location>
        <begin position="9"/>
        <end position="660"/>
    </location>
</feature>
<reference evidence="12 13" key="1">
    <citation type="submission" date="2016-08" db="EMBL/GenBank/DDBJ databases">
        <title>New Insights into Marine Group III Euryarchaeota, from dark to light.</title>
        <authorList>
            <person name="Haro-Moreno J.M."/>
            <person name="Rodriguez-Valera F."/>
            <person name="Lopez-Garcia P."/>
            <person name="Moreira D."/>
            <person name="Martin-Cuadrado A.B."/>
        </authorList>
    </citation>
    <scope>NUCLEOTIDE SEQUENCE [LARGE SCALE GENOMIC DNA]</scope>
    <source>
        <strain evidence="12">CG-Epi2</strain>
    </source>
</reference>
<keyword evidence="3 9" id="KW-0436">Ligase</keyword>
<keyword evidence="5 9" id="KW-0067">ATP-binding</keyword>
<dbReference type="NCBIfam" id="NF008957">
    <property type="entry name" value="PRK12300.1"/>
    <property type="match status" value="1"/>
</dbReference>
<evidence type="ECO:0000256" key="2">
    <source>
        <dbReference type="ARBA" id="ARBA00013164"/>
    </source>
</evidence>
<evidence type="ECO:0000256" key="6">
    <source>
        <dbReference type="ARBA" id="ARBA00022917"/>
    </source>
</evidence>
<dbReference type="Gene3D" id="3.30.2320.20">
    <property type="entry name" value="Class I aminoacyl-tRNA synthetases (RS)"/>
    <property type="match status" value="1"/>
</dbReference>
<dbReference type="PROSITE" id="PS00178">
    <property type="entry name" value="AA_TRNA_LIGASE_I"/>
    <property type="match status" value="1"/>
</dbReference>
<protein>
    <recommendedName>
        <fullName evidence="2 8">Leucine--tRNA ligase</fullName>
        <ecNumber evidence="2 8">6.1.1.4</ecNumber>
    </recommendedName>
</protein>
<keyword evidence="4 9" id="KW-0547">Nucleotide-binding</keyword>
<comment type="caution">
    <text evidence="12">The sequence shown here is derived from an EMBL/GenBank/DDBJ whole genome shotgun (WGS) entry which is preliminary data.</text>
</comment>
<evidence type="ECO:0000256" key="3">
    <source>
        <dbReference type="ARBA" id="ARBA00022598"/>
    </source>
</evidence>
<evidence type="ECO:0000256" key="7">
    <source>
        <dbReference type="ARBA" id="ARBA00023146"/>
    </source>
</evidence>
<dbReference type="Gene3D" id="1.10.730.10">
    <property type="entry name" value="Isoleucyl-tRNA Synthetase, Domain 1"/>
    <property type="match status" value="1"/>
</dbReference>
<dbReference type="InterPro" id="IPR009080">
    <property type="entry name" value="tRNAsynth_Ia_anticodon-bd"/>
</dbReference>
<evidence type="ECO:0000256" key="8">
    <source>
        <dbReference type="NCBIfam" id="TIGR00395"/>
    </source>
</evidence>
<gene>
    <name evidence="12" type="ORF">BET99_03985</name>
</gene>
<dbReference type="SUPFAM" id="SSF52374">
    <property type="entry name" value="Nucleotidylyl transferase"/>
    <property type="match status" value="1"/>
</dbReference>
<dbReference type="NCBIfam" id="TIGR00395">
    <property type="entry name" value="leuS_arch"/>
    <property type="match status" value="1"/>
</dbReference>
<dbReference type="InterPro" id="IPR014729">
    <property type="entry name" value="Rossmann-like_a/b/a_fold"/>
</dbReference>
<dbReference type="GO" id="GO:0005524">
    <property type="term" value="F:ATP binding"/>
    <property type="evidence" value="ECO:0007669"/>
    <property type="project" value="UniProtKB-KW"/>
</dbReference>
<dbReference type="EC" id="6.1.1.4" evidence="2 8"/>
<dbReference type="EMBL" id="MIYZ01000010">
    <property type="protein sequence ID" value="OIR22686.1"/>
    <property type="molecule type" value="Genomic_DNA"/>
</dbReference>
<dbReference type="Gene3D" id="1.10.10.720">
    <property type="entry name" value="leucyl-tRNA synthetase"/>
    <property type="match status" value="1"/>
</dbReference>
<dbReference type="InterPro" id="IPR002300">
    <property type="entry name" value="aa-tRNA-synth_Ia"/>
</dbReference>
<dbReference type="InterPro" id="IPR013155">
    <property type="entry name" value="M/V/L/I-tRNA-synth_anticd-bd"/>
</dbReference>
<evidence type="ECO:0000256" key="4">
    <source>
        <dbReference type="ARBA" id="ARBA00022741"/>
    </source>
</evidence>
<evidence type="ECO:0000313" key="12">
    <source>
        <dbReference type="EMBL" id="OIR22686.1"/>
    </source>
</evidence>
<dbReference type="Gene3D" id="3.40.50.620">
    <property type="entry name" value="HUPs"/>
    <property type="match status" value="1"/>
</dbReference>
<feature type="domain" description="Methionyl/Valyl/Leucyl/Isoleucyl-tRNA synthetase anticodon-binding" evidence="11">
    <location>
        <begin position="700"/>
        <end position="824"/>
    </location>
</feature>
<proteinExistence type="inferred from homology"/>
<evidence type="ECO:0000313" key="13">
    <source>
        <dbReference type="Proteomes" id="UP000183615"/>
    </source>
</evidence>
<dbReference type="Gene3D" id="3.90.740.10">
    <property type="entry name" value="Valyl/Leucyl/Isoleucyl-tRNA synthetase, editing domain"/>
    <property type="match status" value="1"/>
</dbReference>